<evidence type="ECO:0000256" key="1">
    <source>
        <dbReference type="SAM" id="Coils"/>
    </source>
</evidence>
<protein>
    <submittedName>
        <fullName evidence="2">Uu.00g098370.m01.CDS01</fullName>
    </submittedName>
</protein>
<dbReference type="Proteomes" id="UP001295740">
    <property type="component" value="Unassembled WGS sequence"/>
</dbReference>
<evidence type="ECO:0000313" key="3">
    <source>
        <dbReference type="Proteomes" id="UP001295740"/>
    </source>
</evidence>
<dbReference type="AlphaFoldDB" id="A0AAI8YF92"/>
<name>A0AAI8YF92_9PEZI</name>
<keyword evidence="3" id="KW-1185">Reference proteome</keyword>
<reference evidence="2" key="1">
    <citation type="submission" date="2023-10" db="EMBL/GenBank/DDBJ databases">
        <authorList>
            <person name="Hackl T."/>
        </authorList>
    </citation>
    <scope>NUCLEOTIDE SEQUENCE</scope>
</reference>
<keyword evidence="1" id="KW-0175">Coiled coil</keyword>
<accession>A0AAI8YF92</accession>
<evidence type="ECO:0000313" key="2">
    <source>
        <dbReference type="EMBL" id="CAJ2502443.1"/>
    </source>
</evidence>
<dbReference type="Pfam" id="PF11913">
    <property type="entry name" value="DUF3431"/>
    <property type="match status" value="1"/>
</dbReference>
<dbReference type="PANTHER" id="PTHR37490:SF3">
    <property type="entry name" value="DUF3431 DOMAIN CONTAINING PROTEIN"/>
    <property type="match status" value="1"/>
</dbReference>
<dbReference type="PANTHER" id="PTHR37490">
    <property type="entry name" value="EXPRESSED PROTEIN"/>
    <property type="match status" value="1"/>
</dbReference>
<dbReference type="EMBL" id="CAUWAG010000004">
    <property type="protein sequence ID" value="CAJ2502443.1"/>
    <property type="molecule type" value="Genomic_DNA"/>
</dbReference>
<organism evidence="2 3">
    <name type="scientific">Anthostomella pinea</name>
    <dbReference type="NCBI Taxonomy" id="933095"/>
    <lineage>
        <taxon>Eukaryota</taxon>
        <taxon>Fungi</taxon>
        <taxon>Dikarya</taxon>
        <taxon>Ascomycota</taxon>
        <taxon>Pezizomycotina</taxon>
        <taxon>Sordariomycetes</taxon>
        <taxon>Xylariomycetidae</taxon>
        <taxon>Xylariales</taxon>
        <taxon>Xylariaceae</taxon>
        <taxon>Anthostomella</taxon>
    </lineage>
</organism>
<gene>
    <name evidence="2" type="ORF">KHLLAP_LOCUS2911</name>
</gene>
<comment type="caution">
    <text evidence="2">The sequence shown here is derived from an EMBL/GenBank/DDBJ whole genome shotgun (WGS) entry which is preliminary data.</text>
</comment>
<dbReference type="InterPro" id="IPR021838">
    <property type="entry name" value="DUF3431"/>
</dbReference>
<feature type="coiled-coil region" evidence="1">
    <location>
        <begin position="293"/>
        <end position="350"/>
    </location>
</feature>
<proteinExistence type="predicted"/>
<sequence length="367" mass="42821">MFSSKGGLWVPHWRKTLSFVLVLIPASLYLYDTYHTARQRDAVKASSHQKINFNQSTVDDYPTVNLVVASLLKDDISWTQNVPIPNLNIIRYVSDYLDAEFHPPVAKKGREALIYHTYMHDFYDDLPDISIMIHADETSWHVEDVLNASMTFALSHLDLDQVLERQYFNLRVSWEGACPDWINTTFLDEQDDVHKLEEPYMHEAFSENFATNKVPEILGGPCCSQFAVTKDAVKRHPQSQYRQNMDWLVQTDWNDYIAGRVWEHMWPFLFRGEAVDCAIEWKAYCRMYHICFNVRSRELVDSMAKEKKELEAKIHILKEVLDPQGGLAARKRMEEIAVTLQIELERALERGRNQTLRMEILSDLDTS</sequence>